<reference evidence="13 14" key="1">
    <citation type="submission" date="2020-06" db="EMBL/GenBank/DDBJ databases">
        <authorList>
            <person name="Li R."/>
            <person name="Bekaert M."/>
        </authorList>
    </citation>
    <scope>NUCLEOTIDE SEQUENCE [LARGE SCALE GENOMIC DNA]</scope>
    <source>
        <strain evidence="14">wild</strain>
    </source>
</reference>
<dbReference type="InterPro" id="IPR002126">
    <property type="entry name" value="Cadherin-like_dom"/>
</dbReference>
<dbReference type="OrthoDB" id="6272940at2759"/>
<keyword evidence="9" id="KW-0472">Membrane</keyword>
<evidence type="ECO:0000256" key="2">
    <source>
        <dbReference type="ARBA" id="ARBA00022475"/>
    </source>
</evidence>
<keyword evidence="2" id="KW-1003">Cell membrane</keyword>
<proteinExistence type="predicted"/>
<dbReference type="AlphaFoldDB" id="A0A6J8C083"/>
<dbReference type="InterPro" id="IPR050174">
    <property type="entry name" value="Protocadherin/Cadherin-CA"/>
</dbReference>
<keyword evidence="7" id="KW-0130">Cell adhesion</keyword>
<dbReference type="GO" id="GO:0007156">
    <property type="term" value="P:homophilic cell adhesion via plasma membrane adhesion molecules"/>
    <property type="evidence" value="ECO:0007669"/>
    <property type="project" value="InterPro"/>
</dbReference>
<keyword evidence="6 11" id="KW-0106">Calcium</keyword>
<evidence type="ECO:0000256" key="10">
    <source>
        <dbReference type="ARBA" id="ARBA00023180"/>
    </source>
</evidence>
<keyword evidence="3" id="KW-0812">Transmembrane</keyword>
<evidence type="ECO:0000256" key="1">
    <source>
        <dbReference type="ARBA" id="ARBA00004251"/>
    </source>
</evidence>
<keyword evidence="14" id="KW-1185">Reference proteome</keyword>
<dbReference type="InterPro" id="IPR020894">
    <property type="entry name" value="Cadherin_CS"/>
</dbReference>
<dbReference type="Gene3D" id="2.60.40.60">
    <property type="entry name" value="Cadherins"/>
    <property type="match status" value="2"/>
</dbReference>
<dbReference type="FunFam" id="2.60.40.60:FF:000005">
    <property type="entry name" value="Protocadherin 9"/>
    <property type="match status" value="1"/>
</dbReference>
<dbReference type="SUPFAM" id="SSF49313">
    <property type="entry name" value="Cadherin-like"/>
    <property type="match status" value="2"/>
</dbReference>
<dbReference type="FunFam" id="2.60.40.60:FF:000134">
    <property type="entry name" value="protocadherin Fat 4"/>
    <property type="match status" value="1"/>
</dbReference>
<evidence type="ECO:0000256" key="11">
    <source>
        <dbReference type="PROSITE-ProRule" id="PRU00043"/>
    </source>
</evidence>
<dbReference type="InterPro" id="IPR015919">
    <property type="entry name" value="Cadherin-like_sf"/>
</dbReference>
<dbReference type="PANTHER" id="PTHR24028:SF146">
    <property type="entry name" value="CADHERIN 96CB, ISOFORM D-RELATED"/>
    <property type="match status" value="1"/>
</dbReference>
<dbReference type="GO" id="GO:0005509">
    <property type="term" value="F:calcium ion binding"/>
    <property type="evidence" value="ECO:0007669"/>
    <property type="project" value="UniProtKB-UniRule"/>
</dbReference>
<feature type="domain" description="Cadherin" evidence="12">
    <location>
        <begin position="100"/>
        <end position="203"/>
    </location>
</feature>
<organism evidence="13 14">
    <name type="scientific">Mytilus coruscus</name>
    <name type="common">Sea mussel</name>
    <dbReference type="NCBI Taxonomy" id="42192"/>
    <lineage>
        <taxon>Eukaryota</taxon>
        <taxon>Metazoa</taxon>
        <taxon>Spiralia</taxon>
        <taxon>Lophotrochozoa</taxon>
        <taxon>Mollusca</taxon>
        <taxon>Bivalvia</taxon>
        <taxon>Autobranchia</taxon>
        <taxon>Pteriomorphia</taxon>
        <taxon>Mytilida</taxon>
        <taxon>Mytiloidea</taxon>
        <taxon>Mytilidae</taxon>
        <taxon>Mytilinae</taxon>
        <taxon>Mytilus</taxon>
    </lineage>
</organism>
<dbReference type="PROSITE" id="PS00232">
    <property type="entry name" value="CADHERIN_1"/>
    <property type="match status" value="1"/>
</dbReference>
<dbReference type="CDD" id="cd11304">
    <property type="entry name" value="Cadherin_repeat"/>
    <property type="match status" value="2"/>
</dbReference>
<dbReference type="EMBL" id="CACVKT020004360">
    <property type="protein sequence ID" value="CAC5389715.1"/>
    <property type="molecule type" value="Genomic_DNA"/>
</dbReference>
<evidence type="ECO:0000313" key="13">
    <source>
        <dbReference type="EMBL" id="CAC5389715.1"/>
    </source>
</evidence>
<protein>
    <submittedName>
        <fullName evidence="13">PCDHD1</fullName>
    </submittedName>
</protein>
<dbReference type="GO" id="GO:0005886">
    <property type="term" value="C:plasma membrane"/>
    <property type="evidence" value="ECO:0007669"/>
    <property type="project" value="UniProtKB-SubCell"/>
</dbReference>
<sequence>MAEVSEFANMGAVVAHVKVDDGDTGRNGIVTCQIQNNFFQLQRMEVKEYKVIVHQPLDREAKPEHMVSIFCSDVGSPPLNSSKNFVVQVIDENDQPPVFMKTTYTANIAENNNFNDVILHVSASDQDIGVNAEVAYRLHADSGQDFTIDSATGLIRANNTFDREKIDQYKFRVLAIDKGKQPLSSTCTVIVNIDDVNDNDPKFDKDVYHARVLKISKILT</sequence>
<keyword evidence="5" id="KW-0677">Repeat</keyword>
<evidence type="ECO:0000259" key="12">
    <source>
        <dbReference type="PROSITE" id="PS50268"/>
    </source>
</evidence>
<keyword evidence="4" id="KW-0732">Signal</keyword>
<evidence type="ECO:0000256" key="5">
    <source>
        <dbReference type="ARBA" id="ARBA00022737"/>
    </source>
</evidence>
<dbReference type="PROSITE" id="PS50268">
    <property type="entry name" value="CADHERIN_2"/>
    <property type="match status" value="2"/>
</dbReference>
<keyword evidence="8" id="KW-1133">Transmembrane helix</keyword>
<comment type="subcellular location">
    <subcellularLocation>
        <location evidence="1">Cell membrane</location>
        <topology evidence="1">Single-pass type I membrane protein</topology>
    </subcellularLocation>
</comment>
<evidence type="ECO:0000313" key="14">
    <source>
        <dbReference type="Proteomes" id="UP000507470"/>
    </source>
</evidence>
<keyword evidence="10" id="KW-0325">Glycoprotein</keyword>
<evidence type="ECO:0000256" key="4">
    <source>
        <dbReference type="ARBA" id="ARBA00022729"/>
    </source>
</evidence>
<feature type="domain" description="Cadherin" evidence="12">
    <location>
        <begin position="2"/>
        <end position="99"/>
    </location>
</feature>
<evidence type="ECO:0000256" key="9">
    <source>
        <dbReference type="ARBA" id="ARBA00023136"/>
    </source>
</evidence>
<dbReference type="Pfam" id="PF00028">
    <property type="entry name" value="Cadherin"/>
    <property type="match status" value="2"/>
</dbReference>
<evidence type="ECO:0000256" key="8">
    <source>
        <dbReference type="ARBA" id="ARBA00022989"/>
    </source>
</evidence>
<dbReference type="PANTHER" id="PTHR24028">
    <property type="entry name" value="CADHERIN-87A"/>
    <property type="match status" value="1"/>
</dbReference>
<dbReference type="PRINTS" id="PR00205">
    <property type="entry name" value="CADHERIN"/>
</dbReference>
<evidence type="ECO:0000256" key="3">
    <source>
        <dbReference type="ARBA" id="ARBA00022692"/>
    </source>
</evidence>
<name>A0A6J8C083_MYTCO</name>
<accession>A0A6J8C083</accession>
<dbReference type="Proteomes" id="UP000507470">
    <property type="component" value="Unassembled WGS sequence"/>
</dbReference>
<gene>
    <name evidence="13" type="ORF">MCOR_24855</name>
</gene>
<evidence type="ECO:0000256" key="7">
    <source>
        <dbReference type="ARBA" id="ARBA00022889"/>
    </source>
</evidence>
<dbReference type="SMART" id="SM00112">
    <property type="entry name" value="CA"/>
    <property type="match status" value="2"/>
</dbReference>
<evidence type="ECO:0000256" key="6">
    <source>
        <dbReference type="ARBA" id="ARBA00022837"/>
    </source>
</evidence>